<accession>A0A646HPB5</accession>
<dbReference type="Proteomes" id="UP000420635">
    <property type="component" value="Unassembled WGS sequence"/>
</dbReference>
<organism evidence="1 2">
    <name type="scientific">Segatella copri</name>
    <dbReference type="NCBI Taxonomy" id="165179"/>
    <lineage>
        <taxon>Bacteria</taxon>
        <taxon>Pseudomonadati</taxon>
        <taxon>Bacteroidota</taxon>
        <taxon>Bacteroidia</taxon>
        <taxon>Bacteroidales</taxon>
        <taxon>Prevotellaceae</taxon>
        <taxon>Segatella</taxon>
    </lineage>
</organism>
<name>A0A646HPB5_9BACT</name>
<evidence type="ECO:0000313" key="1">
    <source>
        <dbReference type="EMBL" id="MQN90085.1"/>
    </source>
</evidence>
<dbReference type="EMBL" id="VZBQ01000115">
    <property type="protein sequence ID" value="MQN90085.1"/>
    <property type="molecule type" value="Genomic_DNA"/>
</dbReference>
<dbReference type="AlphaFoldDB" id="A0A646HPB5"/>
<evidence type="ECO:0000313" key="2">
    <source>
        <dbReference type="Proteomes" id="UP000420635"/>
    </source>
</evidence>
<proteinExistence type="predicted"/>
<gene>
    <name evidence="1" type="ORF">F7D59_09555</name>
</gene>
<reference evidence="2" key="1">
    <citation type="submission" date="2019-09" db="EMBL/GenBank/DDBJ databases">
        <title>Distinct polysaccharide growth profiles of human intestinal Prevotella copri isolates.</title>
        <authorList>
            <person name="Fehlner-Peach H."/>
            <person name="Magnabosco C."/>
            <person name="Raghavan V."/>
            <person name="Scher J.U."/>
            <person name="Tett A."/>
            <person name="Cox L.M."/>
            <person name="Gottsegen C."/>
            <person name="Watters A."/>
            <person name="Wiltshire- Gordon J.D."/>
            <person name="Segata N."/>
            <person name="Bonneau R."/>
            <person name="Littman D.R."/>
        </authorList>
    </citation>
    <scope>NUCLEOTIDE SEQUENCE [LARGE SCALE GENOMIC DNA]</scope>
    <source>
        <strain evidence="2">iP54</strain>
    </source>
</reference>
<sequence length="77" mass="9450">MEKQWISTIELLNYLKDHPNKEKECRLSLGYGLGSTHYWYWDPKTNMFMHSRDWDFEPYTASQVVKWYGEGKWKIEQ</sequence>
<dbReference type="RefSeq" id="WP_153114192.1">
    <property type="nucleotide sequence ID" value="NZ_JBALKJ010000035.1"/>
</dbReference>
<protein>
    <submittedName>
        <fullName evidence="1">Uncharacterized protein</fullName>
    </submittedName>
</protein>
<comment type="caution">
    <text evidence="1">The sequence shown here is derived from an EMBL/GenBank/DDBJ whole genome shotgun (WGS) entry which is preliminary data.</text>
</comment>